<name>A0A7R7FRZ6_9BACT</name>
<organism evidence="1 2">
    <name type="scientific">Citrifermentans bremense</name>
    <dbReference type="NCBI Taxonomy" id="60035"/>
    <lineage>
        <taxon>Bacteria</taxon>
        <taxon>Pseudomonadati</taxon>
        <taxon>Thermodesulfobacteriota</taxon>
        <taxon>Desulfuromonadia</taxon>
        <taxon>Geobacterales</taxon>
        <taxon>Geobacteraceae</taxon>
        <taxon>Citrifermentans</taxon>
    </lineage>
</organism>
<evidence type="ECO:0000313" key="1">
    <source>
        <dbReference type="EMBL" id="BCO11236.1"/>
    </source>
</evidence>
<evidence type="ECO:0000313" key="2">
    <source>
        <dbReference type="Proteomes" id="UP000515472"/>
    </source>
</evidence>
<dbReference type="Proteomes" id="UP000515472">
    <property type="component" value="Chromosome"/>
</dbReference>
<protein>
    <submittedName>
        <fullName evidence="1">Uncharacterized protein</fullName>
    </submittedName>
</protein>
<sequence length="61" mass="6961">MTGVALNSILPFQLSSVAESVFALCWRLQFLQLSWLISAFHQLPSTESAESYRKIYILIKN</sequence>
<keyword evidence="2" id="KW-1185">Reference proteome</keyword>
<dbReference type="AlphaFoldDB" id="A0A7R7FRZ6"/>
<dbReference type="EMBL" id="AP023213">
    <property type="protein sequence ID" value="BCO11236.1"/>
    <property type="molecule type" value="Genomic_DNA"/>
</dbReference>
<accession>A0A7R7FRZ6</accession>
<reference evidence="1 2" key="1">
    <citation type="submission" date="2020-06" db="EMBL/GenBank/DDBJ databases">
        <title>Interaction of electrochemicaly active bacteria, Geobacter bremensis R4 on different carbon anode.</title>
        <authorList>
            <person name="Meng L."/>
            <person name="Yoshida N."/>
        </authorList>
    </citation>
    <scope>NUCLEOTIDE SEQUENCE [LARGE SCALE GENOMIC DNA]</scope>
    <source>
        <strain evidence="1 2">R4</strain>
    </source>
</reference>
<gene>
    <name evidence="1" type="ORF">GEOBRER4_n1009</name>
</gene>
<proteinExistence type="predicted"/>